<evidence type="ECO:0000256" key="1">
    <source>
        <dbReference type="ARBA" id="ARBA00001798"/>
    </source>
</evidence>
<keyword evidence="7" id="KW-0479">Metal-binding</keyword>
<dbReference type="InterPro" id="IPR044066">
    <property type="entry name" value="TRIAD_supradom"/>
</dbReference>
<dbReference type="InterPro" id="IPR031127">
    <property type="entry name" value="E3_UB_ligase_RBR"/>
</dbReference>
<evidence type="ECO:0000313" key="18">
    <source>
        <dbReference type="Proteomes" id="UP000187209"/>
    </source>
</evidence>
<dbReference type="Gene3D" id="1.20.120.1750">
    <property type="match status" value="1"/>
</dbReference>
<keyword evidence="10" id="KW-0833">Ubl conjugation pathway</keyword>
<protein>
    <recommendedName>
        <fullName evidence="4">RBR-type E3 ubiquitin transferase</fullName>
        <ecNumber evidence="4">2.3.2.31</ecNumber>
    </recommendedName>
</protein>
<keyword evidence="8" id="KW-0677">Repeat</keyword>
<keyword evidence="5" id="KW-0808">Transferase</keyword>
<accession>A0A1R2AWK9</accession>
<dbReference type="GO" id="GO:0031090">
    <property type="term" value="C:organelle membrane"/>
    <property type="evidence" value="ECO:0007669"/>
    <property type="project" value="UniProtKB-ARBA"/>
</dbReference>
<keyword evidence="9 14" id="KW-0863">Zinc-finger</keyword>
<evidence type="ECO:0000256" key="10">
    <source>
        <dbReference type="ARBA" id="ARBA00022786"/>
    </source>
</evidence>
<dbReference type="Pfam" id="PF01485">
    <property type="entry name" value="IBR"/>
    <property type="match status" value="1"/>
</dbReference>
<dbReference type="CDD" id="cd20336">
    <property type="entry name" value="Rcat_RBR"/>
    <property type="match status" value="1"/>
</dbReference>
<keyword evidence="11" id="KW-0862">Zinc</keyword>
<feature type="domain" description="CCHC-type" evidence="15">
    <location>
        <begin position="240"/>
        <end position="255"/>
    </location>
</feature>
<evidence type="ECO:0000256" key="4">
    <source>
        <dbReference type="ARBA" id="ARBA00012251"/>
    </source>
</evidence>
<comment type="subcellular location">
    <subcellularLocation>
        <location evidence="2">Membrane</location>
        <topology evidence="2">Single-pass membrane protein</topology>
    </subcellularLocation>
</comment>
<evidence type="ECO:0000313" key="17">
    <source>
        <dbReference type="EMBL" id="OMJ68911.1"/>
    </source>
</evidence>
<dbReference type="GO" id="GO:0003676">
    <property type="term" value="F:nucleic acid binding"/>
    <property type="evidence" value="ECO:0007669"/>
    <property type="project" value="InterPro"/>
</dbReference>
<evidence type="ECO:0000256" key="3">
    <source>
        <dbReference type="ARBA" id="ARBA00004906"/>
    </source>
</evidence>
<dbReference type="EMBL" id="MPUH01001264">
    <property type="protein sequence ID" value="OMJ68911.1"/>
    <property type="molecule type" value="Genomic_DNA"/>
</dbReference>
<dbReference type="GO" id="GO:0016567">
    <property type="term" value="P:protein ubiquitination"/>
    <property type="evidence" value="ECO:0007669"/>
    <property type="project" value="InterPro"/>
</dbReference>
<feature type="domain" description="RING-type" evidence="16">
    <location>
        <begin position="120"/>
        <end position="314"/>
    </location>
</feature>
<dbReference type="PROSITE" id="PS51873">
    <property type="entry name" value="TRIAD"/>
    <property type="match status" value="1"/>
</dbReference>
<comment type="catalytic activity">
    <reaction evidence="1">
        <text>[E2 ubiquitin-conjugating enzyme]-S-ubiquitinyl-L-cysteine + [acceptor protein]-L-lysine = [E2 ubiquitin-conjugating enzyme]-L-cysteine + [acceptor protein]-N(6)-ubiquitinyl-L-lysine.</text>
        <dbReference type="EC" id="2.3.2.31"/>
    </reaction>
</comment>
<evidence type="ECO:0000256" key="14">
    <source>
        <dbReference type="PROSITE-ProRule" id="PRU00047"/>
    </source>
</evidence>
<evidence type="ECO:0000256" key="11">
    <source>
        <dbReference type="ARBA" id="ARBA00022833"/>
    </source>
</evidence>
<dbReference type="SUPFAM" id="SSF57850">
    <property type="entry name" value="RING/U-box"/>
    <property type="match status" value="3"/>
</dbReference>
<dbReference type="GO" id="GO:0061630">
    <property type="term" value="F:ubiquitin protein ligase activity"/>
    <property type="evidence" value="ECO:0007669"/>
    <property type="project" value="UniProtKB-EC"/>
</dbReference>
<dbReference type="Pfam" id="PF22191">
    <property type="entry name" value="IBR_1"/>
    <property type="match status" value="1"/>
</dbReference>
<evidence type="ECO:0000256" key="8">
    <source>
        <dbReference type="ARBA" id="ARBA00022737"/>
    </source>
</evidence>
<keyword evidence="6" id="KW-0812">Transmembrane</keyword>
<dbReference type="CDD" id="cd20335">
    <property type="entry name" value="BRcat_RBR"/>
    <property type="match status" value="1"/>
</dbReference>
<dbReference type="OrthoDB" id="290185at2759"/>
<evidence type="ECO:0000256" key="6">
    <source>
        <dbReference type="ARBA" id="ARBA00022692"/>
    </source>
</evidence>
<dbReference type="InterPro" id="IPR001878">
    <property type="entry name" value="Znf_CCHC"/>
</dbReference>
<dbReference type="EC" id="2.3.2.31" evidence="4"/>
<comment type="pathway">
    <text evidence="3">Protein modification; protein ubiquitination.</text>
</comment>
<organism evidence="17 18">
    <name type="scientific">Stentor coeruleus</name>
    <dbReference type="NCBI Taxonomy" id="5963"/>
    <lineage>
        <taxon>Eukaryota</taxon>
        <taxon>Sar</taxon>
        <taxon>Alveolata</taxon>
        <taxon>Ciliophora</taxon>
        <taxon>Postciliodesmatophora</taxon>
        <taxon>Heterotrichea</taxon>
        <taxon>Heterotrichida</taxon>
        <taxon>Stentoridae</taxon>
        <taxon>Stentor</taxon>
    </lineage>
</organism>
<dbReference type="PANTHER" id="PTHR11685">
    <property type="entry name" value="RBR FAMILY RING FINGER AND IBR DOMAIN-CONTAINING"/>
    <property type="match status" value="1"/>
</dbReference>
<evidence type="ECO:0000256" key="12">
    <source>
        <dbReference type="ARBA" id="ARBA00022989"/>
    </source>
</evidence>
<evidence type="ECO:0000256" key="9">
    <source>
        <dbReference type="ARBA" id="ARBA00022771"/>
    </source>
</evidence>
<evidence type="ECO:0000256" key="5">
    <source>
        <dbReference type="ARBA" id="ARBA00022679"/>
    </source>
</evidence>
<evidence type="ECO:0000256" key="2">
    <source>
        <dbReference type="ARBA" id="ARBA00004167"/>
    </source>
</evidence>
<dbReference type="AlphaFoldDB" id="A0A1R2AWK9"/>
<dbReference type="SMART" id="SM00647">
    <property type="entry name" value="IBR"/>
    <property type="match status" value="2"/>
</dbReference>
<evidence type="ECO:0000256" key="13">
    <source>
        <dbReference type="ARBA" id="ARBA00023136"/>
    </source>
</evidence>
<evidence type="ECO:0000259" key="15">
    <source>
        <dbReference type="PROSITE" id="PS50158"/>
    </source>
</evidence>
<name>A0A1R2AWK9_9CILI</name>
<sequence length="314" mass="36683">MDYSEPKMQEDNINLTDRHSQITNLFYTLYGLGFSYHLIETSINCTNSLDLNSLIHFMTTHEFIRNKYSADENNDCEICKMCENEHVGYFSLNFYDNNVKKPNLIETKSFGLQDYYEENKEEKCDICYDIKENKWTLPTCRVHYFCLDCIKQYLETKISNSQVINITCPGENCISTFSENDLSSHLSPQSLAKYKKFLQRDNLLRNPLVKFCIQPDCEGFIEGNSQNTHSFCNKCNFEMCFNCGKAWHIGKTCDEVQDIEYNSWALNKDVKACPRCNFKIEKNQGCEHMTCIICHYEFCWICIVSASSLTQDET</sequence>
<evidence type="ECO:0000256" key="7">
    <source>
        <dbReference type="ARBA" id="ARBA00022723"/>
    </source>
</evidence>
<dbReference type="PROSITE" id="PS50158">
    <property type="entry name" value="ZF_CCHC"/>
    <property type="match status" value="1"/>
</dbReference>
<dbReference type="FunFam" id="3.30.40.10:FF:000051">
    <property type="entry name" value="RBR-type E3 ubiquitin transferase"/>
    <property type="match status" value="1"/>
</dbReference>
<gene>
    <name evidence="17" type="ORF">SteCoe_33493</name>
</gene>
<proteinExistence type="predicted"/>
<dbReference type="InterPro" id="IPR002867">
    <property type="entry name" value="IBR_dom"/>
</dbReference>
<dbReference type="Proteomes" id="UP000187209">
    <property type="component" value="Unassembled WGS sequence"/>
</dbReference>
<keyword evidence="13" id="KW-0472">Membrane</keyword>
<dbReference type="InterPro" id="IPR013083">
    <property type="entry name" value="Znf_RING/FYVE/PHD"/>
</dbReference>
<keyword evidence="18" id="KW-1185">Reference proteome</keyword>
<dbReference type="Gene3D" id="3.30.40.10">
    <property type="entry name" value="Zinc/RING finger domain, C3HC4 (zinc finger)"/>
    <property type="match status" value="1"/>
</dbReference>
<dbReference type="GO" id="GO:0008270">
    <property type="term" value="F:zinc ion binding"/>
    <property type="evidence" value="ECO:0007669"/>
    <property type="project" value="UniProtKB-KW"/>
</dbReference>
<reference evidence="17 18" key="1">
    <citation type="submission" date="2016-11" db="EMBL/GenBank/DDBJ databases">
        <title>The macronuclear genome of Stentor coeruleus: a giant cell with tiny introns.</title>
        <authorList>
            <person name="Slabodnick M."/>
            <person name="Ruby J.G."/>
            <person name="Reiff S.B."/>
            <person name="Swart E.C."/>
            <person name="Gosai S."/>
            <person name="Prabakaran S."/>
            <person name="Witkowska E."/>
            <person name="Larue G.E."/>
            <person name="Fisher S."/>
            <person name="Freeman R.M."/>
            <person name="Gunawardena J."/>
            <person name="Chu W."/>
            <person name="Stover N.A."/>
            <person name="Gregory B.D."/>
            <person name="Nowacki M."/>
            <person name="Derisi J."/>
            <person name="Roy S.W."/>
            <person name="Marshall W.F."/>
            <person name="Sood P."/>
        </authorList>
    </citation>
    <scope>NUCLEOTIDE SEQUENCE [LARGE SCALE GENOMIC DNA]</scope>
    <source>
        <strain evidence="17">WM001</strain>
    </source>
</reference>
<evidence type="ECO:0000259" key="16">
    <source>
        <dbReference type="PROSITE" id="PS51873"/>
    </source>
</evidence>
<dbReference type="GO" id="GO:0005737">
    <property type="term" value="C:cytoplasm"/>
    <property type="evidence" value="ECO:0007669"/>
    <property type="project" value="UniProtKB-ARBA"/>
</dbReference>
<comment type="caution">
    <text evidence="17">The sequence shown here is derived from an EMBL/GenBank/DDBJ whole genome shotgun (WGS) entry which is preliminary data.</text>
</comment>
<keyword evidence="12" id="KW-1133">Transmembrane helix</keyword>